<dbReference type="InterPro" id="IPR027417">
    <property type="entry name" value="P-loop_NTPase"/>
</dbReference>
<protein>
    <submittedName>
        <fullName evidence="6">Replication factor C, sub 2</fullName>
    </submittedName>
</protein>
<keyword evidence="3" id="KW-0547">Nucleotide-binding</keyword>
<dbReference type="Proteomes" id="UP000315496">
    <property type="component" value="Chromosome 2"/>
</dbReference>
<dbReference type="GO" id="GO:0006281">
    <property type="term" value="P:DNA repair"/>
    <property type="evidence" value="ECO:0007669"/>
    <property type="project" value="TreeGrafter"/>
</dbReference>
<comment type="similarity">
    <text evidence="1">Belongs to the activator 1 small subunits family.</text>
</comment>
<dbReference type="VEuPathDB" id="GiardiaDB:GMRT_15783"/>
<evidence type="ECO:0000259" key="5">
    <source>
        <dbReference type="SMART" id="SM00382"/>
    </source>
</evidence>
<dbReference type="InterPro" id="IPR003593">
    <property type="entry name" value="AAA+_ATPase"/>
</dbReference>
<dbReference type="PANTHER" id="PTHR11669">
    <property type="entry name" value="REPLICATION FACTOR C / DNA POLYMERASE III GAMMA-TAU SUBUNIT"/>
    <property type="match status" value="1"/>
</dbReference>
<name>A0A4Z1T0B1_GIAMU</name>
<evidence type="ECO:0000313" key="6">
    <source>
        <dbReference type="EMBL" id="TNJ29138.1"/>
    </source>
</evidence>
<dbReference type="GO" id="GO:0003689">
    <property type="term" value="F:DNA clamp loader activity"/>
    <property type="evidence" value="ECO:0007669"/>
    <property type="project" value="TreeGrafter"/>
</dbReference>
<proteinExistence type="inferred from homology"/>
<dbReference type="GO" id="GO:0005663">
    <property type="term" value="C:DNA replication factor C complex"/>
    <property type="evidence" value="ECO:0007669"/>
    <property type="project" value="TreeGrafter"/>
</dbReference>
<evidence type="ECO:0000256" key="2">
    <source>
        <dbReference type="ARBA" id="ARBA00022705"/>
    </source>
</evidence>
<accession>A0A4Z1T0B1</accession>
<feature type="domain" description="AAA+ ATPase" evidence="5">
    <location>
        <begin position="35"/>
        <end position="173"/>
    </location>
</feature>
<dbReference type="GO" id="GO:0006261">
    <property type="term" value="P:DNA-templated DNA replication"/>
    <property type="evidence" value="ECO:0007669"/>
    <property type="project" value="TreeGrafter"/>
</dbReference>
<dbReference type="GO" id="GO:0016887">
    <property type="term" value="F:ATP hydrolysis activity"/>
    <property type="evidence" value="ECO:0007669"/>
    <property type="project" value="InterPro"/>
</dbReference>
<dbReference type="OrthoDB" id="10249205at2759"/>
<evidence type="ECO:0000256" key="4">
    <source>
        <dbReference type="ARBA" id="ARBA00022840"/>
    </source>
</evidence>
<reference evidence="6 7" key="1">
    <citation type="submission" date="2019-05" db="EMBL/GenBank/DDBJ databases">
        <title>The compact genome of Giardia muris reveals important steps in the evolution of intestinal protozoan parasites.</title>
        <authorList>
            <person name="Xu F."/>
            <person name="Jimenez-Gonzalez A."/>
            <person name="Einarsson E."/>
            <person name="Astvaldsson A."/>
            <person name="Peirasmaki D."/>
            <person name="Eckmann L."/>
            <person name="Andersson J.O."/>
            <person name="Svard S.G."/>
            <person name="Jerlstrom-Hultqvist J."/>
        </authorList>
    </citation>
    <scope>NUCLEOTIDE SEQUENCE [LARGE SCALE GENOMIC DNA]</scope>
    <source>
        <strain evidence="6 7">Roberts-Thomson</strain>
    </source>
</reference>
<dbReference type="InterPro" id="IPR003959">
    <property type="entry name" value="ATPase_AAA_core"/>
</dbReference>
<dbReference type="SMART" id="SM00382">
    <property type="entry name" value="AAA"/>
    <property type="match status" value="1"/>
</dbReference>
<dbReference type="InterPro" id="IPR050238">
    <property type="entry name" value="DNA_Rep/Repair_Clamp_Loader"/>
</dbReference>
<dbReference type="GO" id="GO:0005634">
    <property type="term" value="C:nucleus"/>
    <property type="evidence" value="ECO:0007669"/>
    <property type="project" value="TreeGrafter"/>
</dbReference>
<dbReference type="EMBL" id="VDLU01000002">
    <property type="protein sequence ID" value="TNJ29138.1"/>
    <property type="molecule type" value="Genomic_DNA"/>
</dbReference>
<keyword evidence="7" id="KW-1185">Reference proteome</keyword>
<dbReference type="SUPFAM" id="SSF52540">
    <property type="entry name" value="P-loop containing nucleoside triphosphate hydrolases"/>
    <property type="match status" value="1"/>
</dbReference>
<comment type="caution">
    <text evidence="6">The sequence shown here is derived from an EMBL/GenBank/DDBJ whole genome shotgun (WGS) entry which is preliminary data.</text>
</comment>
<dbReference type="Gene3D" id="1.10.8.60">
    <property type="match status" value="1"/>
</dbReference>
<evidence type="ECO:0000256" key="1">
    <source>
        <dbReference type="ARBA" id="ARBA00005378"/>
    </source>
</evidence>
<dbReference type="CDD" id="cd00009">
    <property type="entry name" value="AAA"/>
    <property type="match status" value="1"/>
</dbReference>
<gene>
    <name evidence="6" type="ORF">GMRT_15783</name>
</gene>
<dbReference type="Pfam" id="PF00004">
    <property type="entry name" value="AAA"/>
    <property type="match status" value="1"/>
</dbReference>
<keyword evidence="4" id="KW-0067">ATP-binding</keyword>
<dbReference type="GO" id="GO:0005524">
    <property type="term" value="F:ATP binding"/>
    <property type="evidence" value="ECO:0007669"/>
    <property type="project" value="UniProtKB-KW"/>
</dbReference>
<dbReference type="PANTHER" id="PTHR11669:SF20">
    <property type="entry name" value="REPLICATION FACTOR C SUBUNIT 4"/>
    <property type="match status" value="1"/>
</dbReference>
<dbReference type="AlphaFoldDB" id="A0A4Z1T0B1"/>
<evidence type="ECO:0000256" key="3">
    <source>
        <dbReference type="ARBA" id="ARBA00022741"/>
    </source>
</evidence>
<dbReference type="Gene3D" id="3.40.50.300">
    <property type="entry name" value="P-loop containing nucleotide triphosphate hydrolases"/>
    <property type="match status" value="1"/>
</dbReference>
<keyword evidence="2" id="KW-0235">DNA replication</keyword>
<sequence length="343" mass="37870">MAAPWTERYRPRQLAAIQHQVAAVSAAQQCVATGDLPHLLLYGPAGTGKTSLVYALAHELFGPRFWRSRLFEFNASVDRRINAVREKIKSIAQTVIVAPPPEVQETYPCPPIQIILLDEADALTKESQAALRRIMEDYSESTRFCIICNYPSQLIPPIVSRCARFAFSALPSDAIVSRLQTICQAEARASGSLGEQATAALREIARLSAGDMRAAITLCQTAVQHCQTLGKTLTPECVRLLSGAIPPDVVSDSIRIISDTTLMPAVMLDRLDATILRQGYPSLELIAAIWKRLCFEDQVHEDIRYAVGLEYQRAGLATARRACDRAVLERFAVVMHSKYAQYA</sequence>
<evidence type="ECO:0000313" key="7">
    <source>
        <dbReference type="Proteomes" id="UP000315496"/>
    </source>
</evidence>
<organism evidence="6 7">
    <name type="scientific">Giardia muris</name>
    <dbReference type="NCBI Taxonomy" id="5742"/>
    <lineage>
        <taxon>Eukaryota</taxon>
        <taxon>Metamonada</taxon>
        <taxon>Diplomonadida</taxon>
        <taxon>Hexamitidae</taxon>
        <taxon>Giardiinae</taxon>
        <taxon>Giardia</taxon>
    </lineage>
</organism>